<evidence type="ECO:0000259" key="10">
    <source>
        <dbReference type="Pfam" id="PF08245"/>
    </source>
</evidence>
<dbReference type="GO" id="GO:0005829">
    <property type="term" value="C:cytosol"/>
    <property type="evidence" value="ECO:0007669"/>
    <property type="project" value="TreeGrafter"/>
</dbReference>
<dbReference type="SUPFAM" id="SSF53244">
    <property type="entry name" value="MurD-like peptide ligases, peptide-binding domain"/>
    <property type="match status" value="1"/>
</dbReference>
<evidence type="ECO:0000256" key="5">
    <source>
        <dbReference type="ARBA" id="ARBA00022741"/>
    </source>
</evidence>
<dbReference type="InterPro" id="IPR001645">
    <property type="entry name" value="Folylpolyglutamate_synth"/>
</dbReference>
<organism evidence="11 12">
    <name type="scientific">Basidiobolus meristosporus CBS 931.73</name>
    <dbReference type="NCBI Taxonomy" id="1314790"/>
    <lineage>
        <taxon>Eukaryota</taxon>
        <taxon>Fungi</taxon>
        <taxon>Fungi incertae sedis</taxon>
        <taxon>Zoopagomycota</taxon>
        <taxon>Entomophthoromycotina</taxon>
        <taxon>Basidiobolomycetes</taxon>
        <taxon>Basidiobolales</taxon>
        <taxon>Basidiobolaceae</taxon>
        <taxon>Basidiobolus</taxon>
    </lineage>
</organism>
<comment type="pathway">
    <text evidence="9">Cofactor biosynthesis; tetrahydrofolylpolyglutamate biosynthesis.</text>
</comment>
<keyword evidence="12" id="KW-1185">Reference proteome</keyword>
<proteinExistence type="inferred from homology"/>
<keyword evidence="6 9" id="KW-0067">ATP-binding</keyword>
<protein>
    <recommendedName>
        <fullName evidence="9">Dihydrofolate synthetase</fullName>
        <ecNumber evidence="9">6.3.2.12</ecNumber>
    </recommendedName>
</protein>
<evidence type="ECO:0000256" key="6">
    <source>
        <dbReference type="ARBA" id="ARBA00022840"/>
    </source>
</evidence>
<keyword evidence="7" id="KW-0460">Magnesium</keyword>
<dbReference type="EMBL" id="MCFE01000105">
    <property type="protein sequence ID" value="ORX98921.1"/>
    <property type="molecule type" value="Genomic_DNA"/>
</dbReference>
<dbReference type="OrthoDB" id="5212574at2759"/>
<reference evidence="11 12" key="1">
    <citation type="submission" date="2016-07" db="EMBL/GenBank/DDBJ databases">
        <title>Pervasive Adenine N6-methylation of Active Genes in Fungi.</title>
        <authorList>
            <consortium name="DOE Joint Genome Institute"/>
            <person name="Mondo S.J."/>
            <person name="Dannebaum R.O."/>
            <person name="Kuo R.C."/>
            <person name="Labutti K."/>
            <person name="Haridas S."/>
            <person name="Kuo A."/>
            <person name="Salamov A."/>
            <person name="Ahrendt S.R."/>
            <person name="Lipzen A."/>
            <person name="Sullivan W."/>
            <person name="Andreopoulos W.B."/>
            <person name="Clum A."/>
            <person name="Lindquist E."/>
            <person name="Daum C."/>
            <person name="Ramamoorthy G.K."/>
            <person name="Gryganskyi A."/>
            <person name="Culley D."/>
            <person name="Magnuson J.K."/>
            <person name="James T.Y."/>
            <person name="O'Malley M.A."/>
            <person name="Stajich J.E."/>
            <person name="Spatafora J.W."/>
            <person name="Visel A."/>
            <person name="Grigoriev I.V."/>
        </authorList>
    </citation>
    <scope>NUCLEOTIDE SEQUENCE [LARGE SCALE GENOMIC DNA]</scope>
    <source>
        <strain evidence="11 12">CBS 931.73</strain>
    </source>
</reference>
<dbReference type="Proteomes" id="UP000193498">
    <property type="component" value="Unassembled WGS sequence"/>
</dbReference>
<dbReference type="PANTHER" id="PTHR11136">
    <property type="entry name" value="FOLYLPOLYGLUTAMATE SYNTHASE-RELATED"/>
    <property type="match status" value="1"/>
</dbReference>
<dbReference type="SUPFAM" id="SSF53623">
    <property type="entry name" value="MurD-like peptide ligases, catalytic domain"/>
    <property type="match status" value="1"/>
</dbReference>
<gene>
    <name evidence="11" type="ORF">K493DRAFT_213546</name>
</gene>
<evidence type="ECO:0000256" key="4">
    <source>
        <dbReference type="ARBA" id="ARBA00022723"/>
    </source>
</evidence>
<evidence type="ECO:0000313" key="11">
    <source>
        <dbReference type="EMBL" id="ORX98921.1"/>
    </source>
</evidence>
<keyword evidence="9" id="KW-0554">One-carbon metabolism</keyword>
<comment type="similarity">
    <text evidence="2 9">Belongs to the folylpolyglutamate synthase family.</text>
</comment>
<dbReference type="InterPro" id="IPR036615">
    <property type="entry name" value="Mur_ligase_C_dom_sf"/>
</dbReference>
<dbReference type="GO" id="GO:0008841">
    <property type="term" value="F:dihydrofolate synthase activity"/>
    <property type="evidence" value="ECO:0007669"/>
    <property type="project" value="UniProtKB-EC"/>
</dbReference>
<dbReference type="NCBIfam" id="TIGR01499">
    <property type="entry name" value="folC"/>
    <property type="match status" value="1"/>
</dbReference>
<dbReference type="Gene3D" id="3.90.190.20">
    <property type="entry name" value="Mur ligase, C-terminal domain"/>
    <property type="match status" value="1"/>
</dbReference>
<comment type="catalytic activity">
    <reaction evidence="8">
        <text>(6S)-5,6,7,8-tetrahydrofolyl-(gamma-L-Glu)(n) + L-glutamate + ATP = (6S)-5,6,7,8-tetrahydrofolyl-(gamma-L-Glu)(n+1) + ADP + phosphate + H(+)</text>
        <dbReference type="Rhea" id="RHEA:10580"/>
        <dbReference type="Rhea" id="RHEA-COMP:14738"/>
        <dbReference type="Rhea" id="RHEA-COMP:14740"/>
        <dbReference type="ChEBI" id="CHEBI:15378"/>
        <dbReference type="ChEBI" id="CHEBI:29985"/>
        <dbReference type="ChEBI" id="CHEBI:30616"/>
        <dbReference type="ChEBI" id="CHEBI:43474"/>
        <dbReference type="ChEBI" id="CHEBI:141005"/>
        <dbReference type="ChEBI" id="CHEBI:456216"/>
        <dbReference type="EC" id="6.3.2.17"/>
    </reaction>
</comment>
<dbReference type="InParanoid" id="A0A1Y1YLN1"/>
<evidence type="ECO:0000256" key="3">
    <source>
        <dbReference type="ARBA" id="ARBA00022598"/>
    </source>
</evidence>
<dbReference type="InterPro" id="IPR036565">
    <property type="entry name" value="Mur-like_cat_sf"/>
</dbReference>
<dbReference type="InterPro" id="IPR013221">
    <property type="entry name" value="Mur_ligase_cen"/>
</dbReference>
<name>A0A1Y1YLN1_9FUNG</name>
<accession>A0A1Y1YLN1</accession>
<dbReference type="Pfam" id="PF08245">
    <property type="entry name" value="Mur_ligase_M"/>
    <property type="match status" value="1"/>
</dbReference>
<dbReference type="GO" id="GO:0006730">
    <property type="term" value="P:one-carbon metabolic process"/>
    <property type="evidence" value="ECO:0007669"/>
    <property type="project" value="UniProtKB-KW"/>
</dbReference>
<dbReference type="GO" id="GO:0005524">
    <property type="term" value="F:ATP binding"/>
    <property type="evidence" value="ECO:0007669"/>
    <property type="project" value="UniProtKB-KW"/>
</dbReference>
<evidence type="ECO:0000256" key="9">
    <source>
        <dbReference type="PIRNR" id="PIRNR001563"/>
    </source>
</evidence>
<dbReference type="PROSITE" id="PS01011">
    <property type="entry name" value="FOLYLPOLYGLU_SYNT_1"/>
    <property type="match status" value="1"/>
</dbReference>
<keyword evidence="4" id="KW-0479">Metal-binding</keyword>
<dbReference type="GO" id="GO:0046872">
    <property type="term" value="F:metal ion binding"/>
    <property type="evidence" value="ECO:0007669"/>
    <property type="project" value="UniProtKB-KW"/>
</dbReference>
<keyword evidence="3 9" id="KW-0436">Ligase</keyword>
<comment type="catalytic activity">
    <reaction evidence="9">
        <text>7,8-dihydropteroate + L-glutamate + ATP = 7,8-dihydrofolate + ADP + phosphate + H(+)</text>
        <dbReference type="Rhea" id="RHEA:23584"/>
        <dbReference type="ChEBI" id="CHEBI:15378"/>
        <dbReference type="ChEBI" id="CHEBI:17839"/>
        <dbReference type="ChEBI" id="CHEBI:29985"/>
        <dbReference type="ChEBI" id="CHEBI:30616"/>
        <dbReference type="ChEBI" id="CHEBI:43474"/>
        <dbReference type="ChEBI" id="CHEBI:57451"/>
        <dbReference type="ChEBI" id="CHEBI:456216"/>
        <dbReference type="EC" id="6.3.2.12"/>
    </reaction>
</comment>
<feature type="domain" description="Mur ligase central" evidence="10">
    <location>
        <begin position="27"/>
        <end position="247"/>
    </location>
</feature>
<dbReference type="STRING" id="1314790.A0A1Y1YLN1"/>
<dbReference type="InterPro" id="IPR018109">
    <property type="entry name" value="Folylpolyglutamate_synth_CS"/>
</dbReference>
<dbReference type="EC" id="6.3.2.12" evidence="9"/>
<dbReference type="UniPathway" id="UPA00850"/>
<dbReference type="AlphaFoldDB" id="A0A1Y1YLN1"/>
<dbReference type="FunCoup" id="A0A1Y1YLN1">
    <property type="interactions" value="328"/>
</dbReference>
<evidence type="ECO:0000256" key="8">
    <source>
        <dbReference type="ARBA" id="ARBA00047493"/>
    </source>
</evidence>
<dbReference type="GO" id="GO:0004326">
    <property type="term" value="F:tetrahydrofolylpolyglutamate synthase activity"/>
    <property type="evidence" value="ECO:0007669"/>
    <property type="project" value="UniProtKB-EC"/>
</dbReference>
<sequence length="421" mass="46044">MELGLERIEALLVHLGSPQNSLPVIHVAGTNGKGSVTAYLEGVLLKAGYTTGRFNSPHLLEPRDSIRVNGKPITKAEYESTLETIQALEKKAQLGVTQFEMLTAAMFYLFKKHTVDYAIIEVGCGGLLDATNVVTNTKVAVITQIGLDHIGILGNTLEEIAFQKSGILKPNCPAVVCEQTEPVVMPVLEKRAREMASEVILARPARRVNPNLGEVEYITAEGQESRLQYPIPLLGDIQLENSAVAVHTLLLLRSLGAHITDDDIISGMKHVSWAARLEWVETKTKAGRILLDGAHNPPAAKALREYVEGYLVANNLPSTTPVQWIFGATRGKNVNEIFSYLLKPGDSVYCVPFSQPENMPWISCIPPKEIEDSLRDSSVHTKAFNGVVAALDDVDPQKFPLVVMCGSLYLAADFIRARDLD</sequence>
<dbReference type="FunFam" id="3.40.1190.10:FF:000011">
    <property type="entry name" value="Folylpolyglutamate synthase/dihydrofolate synthase"/>
    <property type="match status" value="1"/>
</dbReference>
<evidence type="ECO:0000256" key="2">
    <source>
        <dbReference type="ARBA" id="ARBA00008276"/>
    </source>
</evidence>
<evidence type="ECO:0000256" key="7">
    <source>
        <dbReference type="ARBA" id="ARBA00022842"/>
    </source>
</evidence>
<dbReference type="GO" id="GO:0005739">
    <property type="term" value="C:mitochondrion"/>
    <property type="evidence" value="ECO:0007669"/>
    <property type="project" value="TreeGrafter"/>
</dbReference>
<keyword evidence="5 9" id="KW-0547">Nucleotide-binding</keyword>
<dbReference type="PANTHER" id="PTHR11136:SF0">
    <property type="entry name" value="DIHYDROFOLATE SYNTHETASE-RELATED"/>
    <property type="match status" value="1"/>
</dbReference>
<comment type="caution">
    <text evidence="11">The sequence shown here is derived from an EMBL/GenBank/DDBJ whole genome shotgun (WGS) entry which is preliminary data.</text>
</comment>
<evidence type="ECO:0000256" key="1">
    <source>
        <dbReference type="ARBA" id="ARBA00001946"/>
    </source>
</evidence>
<comment type="cofactor">
    <cofactor evidence="1">
        <name>Mg(2+)</name>
        <dbReference type="ChEBI" id="CHEBI:18420"/>
    </cofactor>
</comment>
<evidence type="ECO:0000313" key="12">
    <source>
        <dbReference type="Proteomes" id="UP000193498"/>
    </source>
</evidence>
<dbReference type="PIRSF" id="PIRSF001563">
    <property type="entry name" value="Folylpolyglu_synth"/>
    <property type="match status" value="1"/>
</dbReference>
<dbReference type="Gene3D" id="3.40.1190.10">
    <property type="entry name" value="Mur-like, catalytic domain"/>
    <property type="match status" value="1"/>
</dbReference>